<sequence>MPSQDEPDRLMGRPFRPDPDRSTSSGPAGEETPATYGITSGNSHEPSARRVTLDPEGRGTYPAWSTAACDSAREEDLGHAGPALKAGPMSPPVARSYEETFSKEGDDWRRRLQTTVFSTTPPAETRPPNGHEDGLPVEDGPETRGLARCERGVEESRLPQDGGVISPPRTEDKKPAVASRTEYCKHTGCTRTPRYGRKNGPLTLCQSHKRAGLYTVRDGVLLVATRDGSAFREKAGSSSSVNSNKNGTATGAAARRKCEAPDCTIQPSYGDPGTSRPRFCSSHKEKQMVSLKNRPCLFPGCDIRPHYGLSMGRAVYCVSHKKDGMVHLLKEAKNLEKEELKRKRRECGEVEEDLADRDSGHDGEEQAGSAEGSLQQRKRKKKKAKREGTKRSSGSHGKPTNKKKNKNTAASPSHLRTAGQSALAPSDDMRLLQSARQSAHEEASGSGRRARVPSRKVLEASGKMAGETAQWMTKEKKEEQARINKRFRAQRKAAAAAGLKIGEVIEATASPAPRAESEEEGLGSGGTSIRGGGSPVSKASWRKLTPTEILPAAGKKPSAEGAASEVRGNDAAMAETTDEQVVGKQPETAPVVSDGGGRSERKPAETMASGAEMSSQEDSTTTNAFNEGSLKHHKKNQVEHSSASSESEKGRYRVQQAGRQTSAVKVVCELDSCSRTAKFGVHGIVRYCSRHRIFGMHKIVGVKKSPRVSGEAALQ</sequence>
<dbReference type="AlphaFoldDB" id="D7G084"/>
<dbReference type="EMBL" id="FN649760">
    <property type="protein sequence ID" value="CBJ32966.1"/>
    <property type="molecule type" value="Genomic_DNA"/>
</dbReference>
<feature type="compositionally biased region" description="Basic and acidic residues" evidence="1">
    <location>
        <begin position="1"/>
        <end position="21"/>
    </location>
</feature>
<dbReference type="SMART" id="SM01425">
    <property type="entry name" value="EsV_1_7"/>
    <property type="match status" value="4"/>
</dbReference>
<evidence type="ECO:0000256" key="1">
    <source>
        <dbReference type="SAM" id="MobiDB-lite"/>
    </source>
</evidence>
<dbReference type="OrthoDB" id="2441233at2759"/>
<feature type="compositionally biased region" description="Gly residues" evidence="1">
    <location>
        <begin position="522"/>
        <end position="534"/>
    </location>
</feature>
<feature type="compositionally biased region" description="Basic and acidic residues" evidence="1">
    <location>
        <begin position="141"/>
        <end position="158"/>
    </location>
</feature>
<reference evidence="2 3" key="1">
    <citation type="journal article" date="2010" name="Nature">
        <title>The Ectocarpus genome and the independent evolution of multicellularity in brown algae.</title>
        <authorList>
            <person name="Cock J.M."/>
            <person name="Sterck L."/>
            <person name="Rouze P."/>
            <person name="Scornet D."/>
            <person name="Allen A.E."/>
            <person name="Amoutzias G."/>
            <person name="Anthouard V."/>
            <person name="Artiguenave F."/>
            <person name="Aury J.M."/>
            <person name="Badger J.H."/>
            <person name="Beszteri B."/>
            <person name="Billiau K."/>
            <person name="Bonnet E."/>
            <person name="Bothwell J.H."/>
            <person name="Bowler C."/>
            <person name="Boyen C."/>
            <person name="Brownlee C."/>
            <person name="Carrano C.J."/>
            <person name="Charrier B."/>
            <person name="Cho G.Y."/>
            <person name="Coelho S.M."/>
            <person name="Collen J."/>
            <person name="Corre E."/>
            <person name="Da Silva C."/>
            <person name="Delage L."/>
            <person name="Delaroque N."/>
            <person name="Dittami S.M."/>
            <person name="Doulbeau S."/>
            <person name="Elias M."/>
            <person name="Farnham G."/>
            <person name="Gachon C.M."/>
            <person name="Gschloessl B."/>
            <person name="Heesch S."/>
            <person name="Jabbari K."/>
            <person name="Jubin C."/>
            <person name="Kawai H."/>
            <person name="Kimura K."/>
            <person name="Kloareg B."/>
            <person name="Kupper F.C."/>
            <person name="Lang D."/>
            <person name="Le Bail A."/>
            <person name="Leblanc C."/>
            <person name="Lerouge P."/>
            <person name="Lohr M."/>
            <person name="Lopez P.J."/>
            <person name="Martens C."/>
            <person name="Maumus F."/>
            <person name="Michel G."/>
            <person name="Miranda-Saavedra D."/>
            <person name="Morales J."/>
            <person name="Moreau H."/>
            <person name="Motomura T."/>
            <person name="Nagasato C."/>
            <person name="Napoli C.A."/>
            <person name="Nelson D.R."/>
            <person name="Nyvall-Collen P."/>
            <person name="Peters A.F."/>
            <person name="Pommier C."/>
            <person name="Potin P."/>
            <person name="Poulain J."/>
            <person name="Quesneville H."/>
            <person name="Read B."/>
            <person name="Rensing S.A."/>
            <person name="Ritter A."/>
            <person name="Rousvoal S."/>
            <person name="Samanta M."/>
            <person name="Samson G."/>
            <person name="Schroeder D.C."/>
            <person name="Segurens B."/>
            <person name="Strittmatter M."/>
            <person name="Tonon T."/>
            <person name="Tregear J.W."/>
            <person name="Valentin K."/>
            <person name="von Dassow P."/>
            <person name="Yamagishi T."/>
            <person name="Van de Peer Y."/>
            <person name="Wincker P."/>
        </authorList>
    </citation>
    <scope>NUCLEOTIDE SEQUENCE [LARGE SCALE GENOMIC DNA]</scope>
    <source>
        <strain evidence="3">Ec32 / CCAP1310/4</strain>
    </source>
</reference>
<dbReference type="Proteomes" id="UP000002630">
    <property type="component" value="Unassembled WGS sequence"/>
</dbReference>
<feature type="region of interest" description="Disordered" evidence="1">
    <location>
        <begin position="116"/>
        <end position="179"/>
    </location>
</feature>
<feature type="compositionally biased region" description="Basic residues" evidence="1">
    <location>
        <begin position="376"/>
        <end position="385"/>
    </location>
</feature>
<dbReference type="InParanoid" id="D7G084"/>
<dbReference type="InterPro" id="IPR043822">
    <property type="entry name" value="EsV_1_7_cys"/>
</dbReference>
<dbReference type="Pfam" id="PF19114">
    <property type="entry name" value="EsV_1_7_cys"/>
    <property type="match status" value="4"/>
</dbReference>
<evidence type="ECO:0008006" key="4">
    <source>
        <dbReference type="Google" id="ProtNLM"/>
    </source>
</evidence>
<name>D7G084_ECTSI</name>
<dbReference type="Gene3D" id="6.10.140.110">
    <property type="match status" value="1"/>
</dbReference>
<feature type="compositionally biased region" description="Basic and acidic residues" evidence="1">
    <location>
        <begin position="46"/>
        <end position="57"/>
    </location>
</feature>
<proteinExistence type="predicted"/>
<feature type="region of interest" description="Disordered" evidence="1">
    <location>
        <begin position="496"/>
        <end position="658"/>
    </location>
</feature>
<keyword evidence="3" id="KW-1185">Reference proteome</keyword>
<accession>D7G084</accession>
<feature type="region of interest" description="Disordered" evidence="1">
    <location>
        <begin position="1"/>
        <end position="94"/>
    </location>
</feature>
<protein>
    <recommendedName>
        <fullName evidence="4">EsV-1-7</fullName>
    </recommendedName>
</protein>
<gene>
    <name evidence="2" type="ORF">Esi_0398_0013</name>
</gene>
<evidence type="ECO:0000313" key="3">
    <source>
        <dbReference type="Proteomes" id="UP000002630"/>
    </source>
</evidence>
<evidence type="ECO:0000313" key="2">
    <source>
        <dbReference type="EMBL" id="CBJ32966.1"/>
    </source>
</evidence>
<feature type="compositionally biased region" description="Polar residues" evidence="1">
    <location>
        <begin position="612"/>
        <end position="626"/>
    </location>
</feature>
<organism evidence="2 3">
    <name type="scientific">Ectocarpus siliculosus</name>
    <name type="common">Brown alga</name>
    <name type="synonym">Conferva siliculosa</name>
    <dbReference type="NCBI Taxonomy" id="2880"/>
    <lineage>
        <taxon>Eukaryota</taxon>
        <taxon>Sar</taxon>
        <taxon>Stramenopiles</taxon>
        <taxon>Ochrophyta</taxon>
        <taxon>PX clade</taxon>
        <taxon>Phaeophyceae</taxon>
        <taxon>Ectocarpales</taxon>
        <taxon>Ectocarpaceae</taxon>
        <taxon>Ectocarpus</taxon>
    </lineage>
</organism>
<feature type="region of interest" description="Disordered" evidence="1">
    <location>
        <begin position="338"/>
        <end position="479"/>
    </location>
</feature>